<dbReference type="AlphaFoldDB" id="A0A251VIL8"/>
<evidence type="ECO:0000256" key="6">
    <source>
        <dbReference type="ARBA" id="ARBA00022989"/>
    </source>
</evidence>
<keyword evidence="3" id="KW-0812">Transmembrane</keyword>
<dbReference type="Pfam" id="PF08263">
    <property type="entry name" value="LRRNT_2"/>
    <property type="match status" value="1"/>
</dbReference>
<protein>
    <submittedName>
        <fullName evidence="11">Putative leucine-rich repeat protein, plant-type</fullName>
    </submittedName>
</protein>
<evidence type="ECO:0000313" key="11">
    <source>
        <dbReference type="EMBL" id="OTG35445.1"/>
    </source>
</evidence>
<keyword evidence="5" id="KW-0677">Repeat</keyword>
<proteinExistence type="predicted"/>
<evidence type="ECO:0000256" key="3">
    <source>
        <dbReference type="ARBA" id="ARBA00022692"/>
    </source>
</evidence>
<accession>A0A251VIL8</accession>
<name>A0A251VIL8_HELAN</name>
<dbReference type="InterPro" id="IPR013210">
    <property type="entry name" value="LRR_N_plant-typ"/>
</dbReference>
<gene>
    <name evidence="11" type="ORF">HannXRQ_Chr02g0056861</name>
</gene>
<feature type="chain" id="PRO_5012287197" evidence="9">
    <location>
        <begin position="22"/>
        <end position="165"/>
    </location>
</feature>
<evidence type="ECO:0000256" key="7">
    <source>
        <dbReference type="ARBA" id="ARBA00023136"/>
    </source>
</evidence>
<dbReference type="GO" id="GO:0016020">
    <property type="term" value="C:membrane"/>
    <property type="evidence" value="ECO:0007669"/>
    <property type="project" value="UniProtKB-SubCell"/>
</dbReference>
<keyword evidence="12" id="KW-1185">Reference proteome</keyword>
<dbReference type="InParanoid" id="A0A251VIL8"/>
<evidence type="ECO:0000256" key="2">
    <source>
        <dbReference type="ARBA" id="ARBA00022614"/>
    </source>
</evidence>
<dbReference type="PANTHER" id="PTHR48063:SF103">
    <property type="entry name" value="LEUCINE-RICH RECEPTOR-LIKE KINASE FAMILY PROTEIN"/>
    <property type="match status" value="1"/>
</dbReference>
<evidence type="ECO:0000256" key="8">
    <source>
        <dbReference type="ARBA" id="ARBA00023180"/>
    </source>
</evidence>
<dbReference type="EMBL" id="CM007891">
    <property type="protein sequence ID" value="OTG35445.1"/>
    <property type="molecule type" value="Genomic_DNA"/>
</dbReference>
<reference evidence="12" key="1">
    <citation type="journal article" date="2017" name="Nature">
        <title>The sunflower genome provides insights into oil metabolism, flowering and Asterid evolution.</title>
        <authorList>
            <person name="Badouin H."/>
            <person name="Gouzy J."/>
            <person name="Grassa C.J."/>
            <person name="Murat F."/>
            <person name="Staton S.E."/>
            <person name="Cottret L."/>
            <person name="Lelandais-Briere C."/>
            <person name="Owens G.L."/>
            <person name="Carrere S."/>
            <person name="Mayjonade B."/>
            <person name="Legrand L."/>
            <person name="Gill N."/>
            <person name="Kane N.C."/>
            <person name="Bowers J.E."/>
            <person name="Hubner S."/>
            <person name="Bellec A."/>
            <person name="Berard A."/>
            <person name="Berges H."/>
            <person name="Blanchet N."/>
            <person name="Boniface M.C."/>
            <person name="Brunel D."/>
            <person name="Catrice O."/>
            <person name="Chaidir N."/>
            <person name="Claudel C."/>
            <person name="Donnadieu C."/>
            <person name="Faraut T."/>
            <person name="Fievet G."/>
            <person name="Helmstetter N."/>
            <person name="King M."/>
            <person name="Knapp S.J."/>
            <person name="Lai Z."/>
            <person name="Le Paslier M.C."/>
            <person name="Lippi Y."/>
            <person name="Lorenzon L."/>
            <person name="Mandel J.R."/>
            <person name="Marage G."/>
            <person name="Marchand G."/>
            <person name="Marquand E."/>
            <person name="Bret-Mestries E."/>
            <person name="Morien E."/>
            <person name="Nambeesan S."/>
            <person name="Nguyen T."/>
            <person name="Pegot-Espagnet P."/>
            <person name="Pouilly N."/>
            <person name="Raftis F."/>
            <person name="Sallet E."/>
            <person name="Schiex T."/>
            <person name="Thomas J."/>
            <person name="Vandecasteele C."/>
            <person name="Vares D."/>
            <person name="Vear F."/>
            <person name="Vautrin S."/>
            <person name="Crespi M."/>
            <person name="Mangin B."/>
            <person name="Burke J.M."/>
            <person name="Salse J."/>
            <person name="Munos S."/>
            <person name="Vincourt P."/>
            <person name="Rieseberg L.H."/>
            <person name="Langlade N.B."/>
        </authorList>
    </citation>
    <scope>NUCLEOTIDE SEQUENCE [LARGE SCALE GENOMIC DNA]</scope>
    <source>
        <strain evidence="12">cv. SF193</strain>
    </source>
</reference>
<evidence type="ECO:0000259" key="10">
    <source>
        <dbReference type="Pfam" id="PF08263"/>
    </source>
</evidence>
<evidence type="ECO:0000256" key="5">
    <source>
        <dbReference type="ARBA" id="ARBA00022737"/>
    </source>
</evidence>
<evidence type="ECO:0000256" key="1">
    <source>
        <dbReference type="ARBA" id="ARBA00004479"/>
    </source>
</evidence>
<dbReference type="Proteomes" id="UP000215914">
    <property type="component" value="Chromosome 2"/>
</dbReference>
<dbReference type="Gene3D" id="3.80.10.10">
    <property type="entry name" value="Ribonuclease Inhibitor"/>
    <property type="match status" value="1"/>
</dbReference>
<dbReference type="InterPro" id="IPR046956">
    <property type="entry name" value="RLP23-like"/>
</dbReference>
<sequence length="165" mass="18587">MHPQVFFIFSLLLLDLQTITTNQLVAMGRDTNGVVINKKCIDKDRRALLDLKTRLQDPKGVLSTWKTEEEADDCCKWNGVTCNGTTGHVTQLELSGLGGDGVNEWILVQSVLKKLLGYHIINVILLKGLIHISHLQWDIGSKALCFKIMLNWSFVKTYNLCHLVP</sequence>
<comment type="subcellular location">
    <subcellularLocation>
        <location evidence="1">Membrane</location>
        <topology evidence="1">Single-pass type I membrane protein</topology>
    </subcellularLocation>
</comment>
<dbReference type="InterPro" id="IPR032675">
    <property type="entry name" value="LRR_dom_sf"/>
</dbReference>
<feature type="signal peptide" evidence="9">
    <location>
        <begin position="1"/>
        <end position="21"/>
    </location>
</feature>
<evidence type="ECO:0000313" key="12">
    <source>
        <dbReference type="Proteomes" id="UP000215914"/>
    </source>
</evidence>
<keyword evidence="8" id="KW-0325">Glycoprotein</keyword>
<keyword evidence="2" id="KW-0433">Leucine-rich repeat</keyword>
<organism evidence="11 12">
    <name type="scientific">Helianthus annuus</name>
    <name type="common">Common sunflower</name>
    <dbReference type="NCBI Taxonomy" id="4232"/>
    <lineage>
        <taxon>Eukaryota</taxon>
        <taxon>Viridiplantae</taxon>
        <taxon>Streptophyta</taxon>
        <taxon>Embryophyta</taxon>
        <taxon>Tracheophyta</taxon>
        <taxon>Spermatophyta</taxon>
        <taxon>Magnoliopsida</taxon>
        <taxon>eudicotyledons</taxon>
        <taxon>Gunneridae</taxon>
        <taxon>Pentapetalae</taxon>
        <taxon>asterids</taxon>
        <taxon>campanulids</taxon>
        <taxon>Asterales</taxon>
        <taxon>Asteraceae</taxon>
        <taxon>Asteroideae</taxon>
        <taxon>Heliantheae alliance</taxon>
        <taxon>Heliantheae</taxon>
        <taxon>Helianthus</taxon>
    </lineage>
</organism>
<feature type="domain" description="Leucine-rich repeat-containing N-terminal plant-type" evidence="10">
    <location>
        <begin position="42"/>
        <end position="83"/>
    </location>
</feature>
<dbReference type="PANTHER" id="PTHR48063">
    <property type="entry name" value="LRR RECEPTOR-LIKE KINASE"/>
    <property type="match status" value="1"/>
</dbReference>
<keyword evidence="4 9" id="KW-0732">Signal</keyword>
<evidence type="ECO:0000256" key="9">
    <source>
        <dbReference type="SAM" id="SignalP"/>
    </source>
</evidence>
<evidence type="ECO:0000256" key="4">
    <source>
        <dbReference type="ARBA" id="ARBA00022729"/>
    </source>
</evidence>
<keyword evidence="6" id="KW-1133">Transmembrane helix</keyword>
<keyword evidence="7" id="KW-0472">Membrane</keyword>